<dbReference type="InterPro" id="IPR036388">
    <property type="entry name" value="WH-like_DNA-bd_sf"/>
</dbReference>
<reference evidence="3 4" key="1">
    <citation type="submission" date="2020-02" db="EMBL/GenBank/DDBJ databases">
        <title>Pseudoroseicyclus tamarix, sp. nov., isolated from offshore sediment of a Tamarix chinensis forest.</title>
        <authorList>
            <person name="Gai Y."/>
        </authorList>
    </citation>
    <scope>NUCLEOTIDE SEQUENCE [LARGE SCALE GENOMIC DNA]</scope>
    <source>
        <strain evidence="3 4">CLL3-39</strain>
    </source>
</reference>
<dbReference type="AlphaFoldDB" id="A0A6B2JQ50"/>
<comment type="similarity">
    <text evidence="1">Belongs to the LysR transcriptional regulatory family.</text>
</comment>
<name>A0A6B2JQ50_9RHOB</name>
<organism evidence="3 4">
    <name type="scientific">Pseudoroseicyclus tamaricis</name>
    <dbReference type="NCBI Taxonomy" id="2705421"/>
    <lineage>
        <taxon>Bacteria</taxon>
        <taxon>Pseudomonadati</taxon>
        <taxon>Pseudomonadota</taxon>
        <taxon>Alphaproteobacteria</taxon>
        <taxon>Rhodobacterales</taxon>
        <taxon>Paracoccaceae</taxon>
        <taxon>Pseudoroseicyclus</taxon>
    </lineage>
</organism>
<dbReference type="Proteomes" id="UP000474757">
    <property type="component" value="Unassembled WGS sequence"/>
</dbReference>
<dbReference type="PROSITE" id="PS50931">
    <property type="entry name" value="HTH_LYSR"/>
    <property type="match status" value="1"/>
</dbReference>
<keyword evidence="4" id="KW-1185">Reference proteome</keyword>
<protein>
    <submittedName>
        <fullName evidence="3">LysR family transcriptional regulator</fullName>
    </submittedName>
</protein>
<dbReference type="GO" id="GO:0006351">
    <property type="term" value="P:DNA-templated transcription"/>
    <property type="evidence" value="ECO:0007669"/>
    <property type="project" value="TreeGrafter"/>
</dbReference>
<accession>A0A6B2JQ50</accession>
<dbReference type="PANTHER" id="PTHR30537:SF3">
    <property type="entry name" value="TRANSCRIPTIONAL REGULATORY PROTEIN"/>
    <property type="match status" value="1"/>
</dbReference>
<dbReference type="Pfam" id="PF00126">
    <property type="entry name" value="HTH_1"/>
    <property type="match status" value="1"/>
</dbReference>
<dbReference type="RefSeq" id="WP_163891647.1">
    <property type="nucleotide sequence ID" value="NZ_JAAFYS010000002.1"/>
</dbReference>
<gene>
    <name evidence="3" type="ORF">GZA08_07465</name>
</gene>
<dbReference type="InterPro" id="IPR058163">
    <property type="entry name" value="LysR-type_TF_proteobact-type"/>
</dbReference>
<evidence type="ECO:0000313" key="3">
    <source>
        <dbReference type="EMBL" id="NDV00807.1"/>
    </source>
</evidence>
<dbReference type="EMBL" id="JAAGAB010000002">
    <property type="protein sequence ID" value="NDV00807.1"/>
    <property type="molecule type" value="Genomic_DNA"/>
</dbReference>
<comment type="caution">
    <text evidence="3">The sequence shown here is derived from an EMBL/GenBank/DDBJ whole genome shotgun (WGS) entry which is preliminary data.</text>
</comment>
<feature type="domain" description="HTH lysR-type" evidence="2">
    <location>
        <begin position="1"/>
        <end position="61"/>
    </location>
</feature>
<dbReference type="InterPro" id="IPR000847">
    <property type="entry name" value="LysR_HTH_N"/>
</dbReference>
<evidence type="ECO:0000259" key="2">
    <source>
        <dbReference type="PROSITE" id="PS50931"/>
    </source>
</evidence>
<dbReference type="GO" id="GO:0003700">
    <property type="term" value="F:DNA-binding transcription factor activity"/>
    <property type="evidence" value="ECO:0007669"/>
    <property type="project" value="InterPro"/>
</dbReference>
<dbReference type="SUPFAM" id="SSF53850">
    <property type="entry name" value="Periplasmic binding protein-like II"/>
    <property type="match status" value="1"/>
</dbReference>
<dbReference type="GO" id="GO:0043565">
    <property type="term" value="F:sequence-specific DNA binding"/>
    <property type="evidence" value="ECO:0007669"/>
    <property type="project" value="TreeGrafter"/>
</dbReference>
<evidence type="ECO:0000313" key="4">
    <source>
        <dbReference type="Proteomes" id="UP000474757"/>
    </source>
</evidence>
<dbReference type="PANTHER" id="PTHR30537">
    <property type="entry name" value="HTH-TYPE TRANSCRIPTIONAL REGULATOR"/>
    <property type="match status" value="1"/>
</dbReference>
<sequence length="272" mass="29377">MERYSLDDLRLFVAVADAGGLAGASRSTGTSLATLSRRMTALERALSRRLFVRGKRGYALTAEGRALLEEAAALRDAAQRLDRWAAAESPAPRVRITAGSWTARYVARGLAGRWSAGAGWVPELLASNARVDIARREADIGIRNRRPEQSWLAGKVTRRVGYAVYAASADVPGFIALPEGTATTPSDRWVKANHGGEILTSVSDIPLGLDLALAGMGRIVLPCFVGDGEPGLQRQSDEIAEIGHDEWLVTHHEARHDPPVRRAIEMVEAILV</sequence>
<evidence type="ECO:0000256" key="1">
    <source>
        <dbReference type="ARBA" id="ARBA00009437"/>
    </source>
</evidence>
<dbReference type="InterPro" id="IPR036390">
    <property type="entry name" value="WH_DNA-bd_sf"/>
</dbReference>
<proteinExistence type="inferred from homology"/>
<dbReference type="Gene3D" id="1.10.10.10">
    <property type="entry name" value="Winged helix-like DNA-binding domain superfamily/Winged helix DNA-binding domain"/>
    <property type="match status" value="1"/>
</dbReference>
<dbReference type="SUPFAM" id="SSF46785">
    <property type="entry name" value="Winged helix' DNA-binding domain"/>
    <property type="match status" value="1"/>
</dbReference>